<dbReference type="InterPro" id="IPR008920">
    <property type="entry name" value="TF_FadR/GntR_C"/>
</dbReference>
<dbReference type="InterPro" id="IPR000524">
    <property type="entry name" value="Tscrpt_reg_HTH_GntR"/>
</dbReference>
<accession>D4XN49</accession>
<evidence type="ECO:0000313" key="6">
    <source>
        <dbReference type="Proteomes" id="UP000003085"/>
    </source>
</evidence>
<dbReference type="InterPro" id="IPR036390">
    <property type="entry name" value="WH_DNA-bd_sf"/>
</dbReference>
<dbReference type="SUPFAM" id="SSF46785">
    <property type="entry name" value="Winged helix' DNA-binding domain"/>
    <property type="match status" value="1"/>
</dbReference>
<dbReference type="PROSITE" id="PS50949">
    <property type="entry name" value="HTH_GNTR"/>
    <property type="match status" value="1"/>
</dbReference>
<dbReference type="InterPro" id="IPR036388">
    <property type="entry name" value="WH-like_DNA-bd_sf"/>
</dbReference>
<dbReference type="PANTHER" id="PTHR43537:SF24">
    <property type="entry name" value="GLUCONATE OPERON TRANSCRIPTIONAL REPRESSOR"/>
    <property type="match status" value="1"/>
</dbReference>
<protein>
    <submittedName>
        <fullName evidence="5">Transcriptional regulator, GntR family</fullName>
    </submittedName>
</protein>
<dbReference type="SMART" id="SM00345">
    <property type="entry name" value="HTH_GNTR"/>
    <property type="match status" value="1"/>
</dbReference>
<dbReference type="Gene3D" id="1.10.10.10">
    <property type="entry name" value="Winged helix-like DNA-binding domain superfamily/Winged helix DNA-binding domain"/>
    <property type="match status" value="1"/>
</dbReference>
<name>D4XN49_ACIHA</name>
<evidence type="ECO:0000313" key="5">
    <source>
        <dbReference type="EMBL" id="EFF83354.1"/>
    </source>
</evidence>
<feature type="domain" description="HTH gntR-type" evidence="4">
    <location>
        <begin position="19"/>
        <end position="86"/>
    </location>
</feature>
<dbReference type="InterPro" id="IPR011711">
    <property type="entry name" value="GntR_C"/>
</dbReference>
<evidence type="ECO:0000259" key="4">
    <source>
        <dbReference type="PROSITE" id="PS50949"/>
    </source>
</evidence>
<dbReference type="CDD" id="cd07377">
    <property type="entry name" value="WHTH_GntR"/>
    <property type="match status" value="1"/>
</dbReference>
<proteinExistence type="predicted"/>
<dbReference type="GO" id="GO:0003700">
    <property type="term" value="F:DNA-binding transcription factor activity"/>
    <property type="evidence" value="ECO:0007669"/>
    <property type="project" value="InterPro"/>
</dbReference>
<dbReference type="GO" id="GO:0003677">
    <property type="term" value="F:DNA binding"/>
    <property type="evidence" value="ECO:0007669"/>
    <property type="project" value="UniProtKB-KW"/>
</dbReference>
<evidence type="ECO:0000256" key="1">
    <source>
        <dbReference type="ARBA" id="ARBA00023015"/>
    </source>
</evidence>
<sequence>MDNAYNKDSEGPMNLEEADSLSEQIAKYISEQIISGELVEGERIQELRIAKELDVSRGSVREALLLLERTYLIEIFPRRGAIVSEMSAQQVKALFDTNVMVLGHIVQRISETWRVNEAEQLQVMLDQLVEFVRAGDIEKFYDAIFNYLAEQHDMVANPYLMQFYKELLPSLRRSYFLTLNTSRRELQESFTLFKLVIDAILIRKSQQAALFMEDFCRHLRNLVLESLTRMKQIELAWARRSRR</sequence>
<dbReference type="Proteomes" id="UP000003085">
    <property type="component" value="Unassembled WGS sequence"/>
</dbReference>
<dbReference type="EMBL" id="ADMT01000114">
    <property type="protein sequence ID" value="EFF83354.1"/>
    <property type="molecule type" value="Genomic_DNA"/>
</dbReference>
<dbReference type="Pfam" id="PF00392">
    <property type="entry name" value="GntR"/>
    <property type="match status" value="1"/>
</dbReference>
<dbReference type="SUPFAM" id="SSF48008">
    <property type="entry name" value="GntR ligand-binding domain-like"/>
    <property type="match status" value="1"/>
</dbReference>
<dbReference type="PANTHER" id="PTHR43537">
    <property type="entry name" value="TRANSCRIPTIONAL REGULATOR, GNTR FAMILY"/>
    <property type="match status" value="1"/>
</dbReference>
<evidence type="ECO:0000256" key="2">
    <source>
        <dbReference type="ARBA" id="ARBA00023125"/>
    </source>
</evidence>
<gene>
    <name evidence="5" type="ORF">HMP0015_1141</name>
</gene>
<dbReference type="HOGENOM" id="CLU_017584_5_3_6"/>
<keyword evidence="3" id="KW-0804">Transcription</keyword>
<evidence type="ECO:0000256" key="3">
    <source>
        <dbReference type="ARBA" id="ARBA00023163"/>
    </source>
</evidence>
<reference evidence="6" key="1">
    <citation type="submission" date="2010-03" db="EMBL/GenBank/DDBJ databases">
        <title>Complete sequence of Mobiluncus curtisii ATCC 43063.</title>
        <authorList>
            <person name="Muzny D."/>
            <person name="Qin X."/>
            <person name="Deng J."/>
            <person name="Jiang H."/>
            <person name="Liu Y."/>
            <person name="Qu J."/>
            <person name="Song X.-Z."/>
            <person name="Zhang L."/>
            <person name="Thornton R."/>
            <person name="Coyle M."/>
            <person name="Francisco L."/>
            <person name="Jackson L."/>
            <person name="Javaid M."/>
            <person name="Korchina V."/>
            <person name="Kovar C."/>
            <person name="Mata R."/>
            <person name="Mathew T."/>
            <person name="Ngo R."/>
            <person name="Nguyen L."/>
            <person name="Nguyen N."/>
            <person name="Okwuonu G."/>
            <person name="Ongeri F."/>
            <person name="Pham C."/>
            <person name="Simmons D."/>
            <person name="Wilczek-Boney K."/>
            <person name="Hale W."/>
            <person name="Jakkamsetti A."/>
            <person name="Pham P."/>
            <person name="Ruth R."/>
            <person name="San Lucas F."/>
            <person name="Warren J."/>
            <person name="Zhang J."/>
            <person name="Zhao Z."/>
            <person name="Zhou C."/>
            <person name="Zhu D."/>
            <person name="Lee S."/>
            <person name="Bess C."/>
            <person name="Blankenburg K."/>
            <person name="Forbes L."/>
            <person name="Fu Q."/>
            <person name="Gubbala S."/>
            <person name="Hirani K."/>
            <person name="Jayaseelan J.C."/>
            <person name="Lara F."/>
            <person name="Munidasa M."/>
            <person name="Palculict T."/>
            <person name="Patil S."/>
            <person name="Pu L.-L."/>
            <person name="Saada N."/>
            <person name="Tang L."/>
            <person name="Weissenberger G."/>
            <person name="Zhu Y."/>
            <person name="Hemphill L."/>
            <person name="Shang Y."/>
            <person name="Youmans B."/>
            <person name="Ayvaz T."/>
            <person name="Ross M."/>
            <person name="Santibanez J."/>
            <person name="Aqrawi P."/>
            <person name="Gross S."/>
            <person name="Joshi V."/>
            <person name="Fowler G."/>
            <person name="Nazareth L."/>
            <person name="Reid J."/>
            <person name="Worley K."/>
            <person name="Petrosino J."/>
            <person name="Highlander S."/>
            <person name="Gibbs R."/>
            <person name="Gibbs R."/>
        </authorList>
    </citation>
    <scope>NUCLEOTIDE SEQUENCE [LARGE SCALE GENOMIC DNA]</scope>
    <source>
        <strain evidence="6">ATCC 19194</strain>
    </source>
</reference>
<dbReference type="Pfam" id="PF07729">
    <property type="entry name" value="FCD"/>
    <property type="match status" value="1"/>
</dbReference>
<dbReference type="Gene3D" id="1.20.120.530">
    <property type="entry name" value="GntR ligand-binding domain-like"/>
    <property type="match status" value="1"/>
</dbReference>
<organism evidence="5 6">
    <name type="scientific">Acinetobacter haemolyticus ATCC 19194</name>
    <dbReference type="NCBI Taxonomy" id="707232"/>
    <lineage>
        <taxon>Bacteria</taxon>
        <taxon>Pseudomonadati</taxon>
        <taxon>Pseudomonadota</taxon>
        <taxon>Gammaproteobacteria</taxon>
        <taxon>Moraxellales</taxon>
        <taxon>Moraxellaceae</taxon>
        <taxon>Acinetobacter</taxon>
    </lineage>
</organism>
<keyword evidence="1" id="KW-0805">Transcription regulation</keyword>
<keyword evidence="2" id="KW-0238">DNA-binding</keyword>
<dbReference type="AlphaFoldDB" id="D4XN49"/>
<comment type="caution">
    <text evidence="5">The sequence shown here is derived from an EMBL/GenBank/DDBJ whole genome shotgun (WGS) entry which is preliminary data.</text>
</comment>